<dbReference type="GeneID" id="98127820"/>
<name>A0ABR4D4W6_9PEZI</name>
<evidence type="ECO:0000256" key="1">
    <source>
        <dbReference type="SAM" id="MobiDB-lite"/>
    </source>
</evidence>
<gene>
    <name evidence="3" type="ORF">VTJ83DRAFT_6462</name>
</gene>
<dbReference type="Proteomes" id="UP001600064">
    <property type="component" value="Unassembled WGS sequence"/>
</dbReference>
<feature type="compositionally biased region" description="Basic and acidic residues" evidence="1">
    <location>
        <begin position="835"/>
        <end position="846"/>
    </location>
</feature>
<evidence type="ECO:0000256" key="2">
    <source>
        <dbReference type="SAM" id="Phobius"/>
    </source>
</evidence>
<feature type="region of interest" description="Disordered" evidence="1">
    <location>
        <begin position="1"/>
        <end position="22"/>
    </location>
</feature>
<organism evidence="3 4">
    <name type="scientific">Remersonia thermophila</name>
    <dbReference type="NCBI Taxonomy" id="72144"/>
    <lineage>
        <taxon>Eukaryota</taxon>
        <taxon>Fungi</taxon>
        <taxon>Dikarya</taxon>
        <taxon>Ascomycota</taxon>
        <taxon>Pezizomycotina</taxon>
        <taxon>Sordariomycetes</taxon>
        <taxon>Sordariomycetidae</taxon>
        <taxon>Sordariales</taxon>
        <taxon>Sordariales incertae sedis</taxon>
        <taxon>Remersonia</taxon>
    </lineage>
</organism>
<evidence type="ECO:0000313" key="3">
    <source>
        <dbReference type="EMBL" id="KAL2265362.1"/>
    </source>
</evidence>
<evidence type="ECO:0000313" key="4">
    <source>
        <dbReference type="Proteomes" id="UP001600064"/>
    </source>
</evidence>
<keyword evidence="2" id="KW-0472">Membrane</keyword>
<proteinExistence type="predicted"/>
<feature type="transmembrane region" description="Helical" evidence="2">
    <location>
        <begin position="559"/>
        <end position="578"/>
    </location>
</feature>
<reference evidence="3 4" key="1">
    <citation type="journal article" date="2024" name="Commun. Biol.">
        <title>Comparative genomic analysis of thermophilic fungi reveals convergent evolutionary adaptations and gene losses.</title>
        <authorList>
            <person name="Steindorff A.S."/>
            <person name="Aguilar-Pontes M.V."/>
            <person name="Robinson A.J."/>
            <person name="Andreopoulos B."/>
            <person name="LaButti K."/>
            <person name="Kuo A."/>
            <person name="Mondo S."/>
            <person name="Riley R."/>
            <person name="Otillar R."/>
            <person name="Haridas S."/>
            <person name="Lipzen A."/>
            <person name="Grimwood J."/>
            <person name="Schmutz J."/>
            <person name="Clum A."/>
            <person name="Reid I.D."/>
            <person name="Moisan M.C."/>
            <person name="Butler G."/>
            <person name="Nguyen T.T.M."/>
            <person name="Dewar K."/>
            <person name="Conant G."/>
            <person name="Drula E."/>
            <person name="Henrissat B."/>
            <person name="Hansel C."/>
            <person name="Singer S."/>
            <person name="Hutchinson M.I."/>
            <person name="de Vries R.P."/>
            <person name="Natvig D.O."/>
            <person name="Powell A.J."/>
            <person name="Tsang A."/>
            <person name="Grigoriev I.V."/>
        </authorList>
    </citation>
    <scope>NUCLEOTIDE SEQUENCE [LARGE SCALE GENOMIC DNA]</scope>
    <source>
        <strain evidence="3 4">ATCC 22073</strain>
    </source>
</reference>
<comment type="caution">
    <text evidence="3">The sequence shown here is derived from an EMBL/GenBank/DDBJ whole genome shotgun (WGS) entry which is preliminary data.</text>
</comment>
<feature type="transmembrane region" description="Helical" evidence="2">
    <location>
        <begin position="523"/>
        <end position="547"/>
    </location>
</feature>
<sequence>MIHRGNRARLDGGGDDGAAFRRGRDVEVQGRVDGYLRRSAAGGTRLGRDRGDDAVVVDVPLGDDTLLTNRRELWSRGRQLGEGLPGHALATLGRRRPSAGAGRGGLALVAFRPGGRGAGGRSGGNGRNCRRRRLGQEKAGQLVGRAVARRACRGKGVARADRPLRGGASFKGLRLRRRGEDLIDDGLAKIHRMATWRNAEAVGLVHGRKVTTSEHALAVVAVDGDALRSRRGDEGIGGGALGKTTLERNCNRRLLRRRRLRDRARSRRGAGRVGVLAGPLLLAAPRLLDGPGLLGRGSGLLGLVRRSVIRRTGLGGNDAREGGELGSRVVDLRKRHHGEAEPIDSLFRKGRALRHHDRLRVLLARVLGDLFHGLGGEPSEHQGGFGRALGMLLGLGEVGFFAELALVRRVLLREADARAGGTVDDIEIGIVLGGDEVLLLKLIETVLQGVQELLLELANILPVVLGLERLGEVGAAEQVVLVDVEAKGLLVLLGRVDEMARVGHLMVRFGELLLESLRDLPGFFGLFALFLSLGLGLGLGLLARLGFELATSMFLDLPALLFLGLASRLPLGLLAGLVQGPSARFFLSSDGRETVLLLDLGLATRFLDQAPLARDQRLDLGERLDALAPHLPDARLGGEPQHLVMRTQLRVAVALGVAAELLDQVGTFLLLALGHLDAARVRDRVGLDQVRPRVGRLPLRKDLVLLGPGGLGGDGGGTLLLESLHDALGDGIRPLPLLLLLLLDGRLGLVPGVIRRLVLGQSTVLLLLPLPERGAEGIGERRGRLGGDRVGPSTALAVGAGRPGERDVDEDEGGGRRNRGGRGDRSSRRGSLGRRGGERRQGKDDSVVGLPRGGGGGGGGGAGRRGTSGDARRRGGGDDDGGPALLDGVISDQVTDVAEERIDVVVGGSGVVGNLGKGLN</sequence>
<keyword evidence="2" id="KW-1133">Transmembrane helix</keyword>
<feature type="compositionally biased region" description="Gly residues" evidence="1">
    <location>
        <begin position="851"/>
        <end position="866"/>
    </location>
</feature>
<feature type="region of interest" description="Disordered" evidence="1">
    <location>
        <begin position="777"/>
        <end position="887"/>
    </location>
</feature>
<feature type="compositionally biased region" description="Basic and acidic residues" evidence="1">
    <location>
        <begin position="8"/>
        <end position="22"/>
    </location>
</feature>
<dbReference type="EMBL" id="JAZGUE010000006">
    <property type="protein sequence ID" value="KAL2265362.1"/>
    <property type="molecule type" value="Genomic_DNA"/>
</dbReference>
<dbReference type="RefSeq" id="XP_070864089.1">
    <property type="nucleotide sequence ID" value="XM_071013176.1"/>
</dbReference>
<keyword evidence="2" id="KW-0812">Transmembrane</keyword>
<keyword evidence="4" id="KW-1185">Reference proteome</keyword>
<feature type="compositionally biased region" description="Basic and acidic residues" evidence="1">
    <location>
        <begin position="777"/>
        <end position="787"/>
    </location>
</feature>
<protein>
    <submittedName>
        <fullName evidence="3">Uncharacterized protein</fullName>
    </submittedName>
</protein>
<accession>A0ABR4D4W6</accession>